<feature type="compositionally biased region" description="Basic residues" evidence="10">
    <location>
        <begin position="207"/>
        <end position="218"/>
    </location>
</feature>
<feature type="region of interest" description="Disordered" evidence="10">
    <location>
        <begin position="207"/>
        <end position="307"/>
    </location>
</feature>
<dbReference type="SUPFAM" id="SSF56091">
    <property type="entry name" value="DNA ligase/mRNA capping enzyme, catalytic domain"/>
    <property type="match status" value="1"/>
</dbReference>
<evidence type="ECO:0000259" key="11">
    <source>
        <dbReference type="Pfam" id="PF21974"/>
    </source>
</evidence>
<evidence type="ECO:0000256" key="3">
    <source>
        <dbReference type="ARBA" id="ARBA00004496"/>
    </source>
</evidence>
<sequence length="356" mass="40777">MAMLMESRWFREIPEQFDTDWVTLACPTGQRCLVMAIDGETKWFSRKGYKLPGYFLSVLPGGNGTKYGFGPTVKTLLDCVYCEMMSTYFILDAITWADHDLTQTPFQERMSWVKRQISQNPELKHITDLNMFKFVPLYHFDCTEEGLGKAVWQSRFETDEVRWIKPYMLPEVFNNMAIPNSLLTEAPADYRGYASFLEDVDNGRVKTKKNKNFKKSKQKKEFVPRVELKLPPPQEKPKKDDTKTKKQNKRGGGQAGRWRGGGSGQPHSHFKAYSGGDNYSRVPYSGGDNRGAFGQGTRSGHDYYGDERDYYYPEQEYGPDYRVIGIGSDENEISIDNIVYDARDISSGERSSSLTT</sequence>
<keyword evidence="8" id="KW-0694">RNA-binding</keyword>
<accession>A0ABY7DQD3</accession>
<evidence type="ECO:0000256" key="10">
    <source>
        <dbReference type="SAM" id="MobiDB-lite"/>
    </source>
</evidence>
<evidence type="ECO:0000313" key="12">
    <source>
        <dbReference type="EMBL" id="WAQ99912.1"/>
    </source>
</evidence>
<comment type="similarity">
    <text evidence="4">Belongs to the snurportin family.</text>
</comment>
<organism evidence="12 13">
    <name type="scientific">Mya arenaria</name>
    <name type="common">Soft-shell clam</name>
    <dbReference type="NCBI Taxonomy" id="6604"/>
    <lineage>
        <taxon>Eukaryota</taxon>
        <taxon>Metazoa</taxon>
        <taxon>Spiralia</taxon>
        <taxon>Lophotrochozoa</taxon>
        <taxon>Mollusca</taxon>
        <taxon>Bivalvia</taxon>
        <taxon>Autobranchia</taxon>
        <taxon>Heteroconchia</taxon>
        <taxon>Euheterodonta</taxon>
        <taxon>Imparidentia</taxon>
        <taxon>Neoheterodontei</taxon>
        <taxon>Myida</taxon>
        <taxon>Myoidea</taxon>
        <taxon>Myidae</taxon>
        <taxon>Mya</taxon>
    </lineage>
</organism>
<protein>
    <recommendedName>
        <fullName evidence="5">Snurportin-1</fullName>
    </recommendedName>
</protein>
<evidence type="ECO:0000256" key="2">
    <source>
        <dbReference type="ARBA" id="ARBA00004123"/>
    </source>
</evidence>
<keyword evidence="9" id="KW-0539">Nucleus</keyword>
<name>A0ABY7DQD3_MYAAR</name>
<gene>
    <name evidence="12" type="ORF">MAR_024285</name>
</gene>
<keyword evidence="6" id="KW-0813">Transport</keyword>
<keyword evidence="7" id="KW-0963">Cytoplasm</keyword>
<evidence type="ECO:0000256" key="7">
    <source>
        <dbReference type="ARBA" id="ARBA00022490"/>
    </source>
</evidence>
<feature type="compositionally biased region" description="Gly residues" evidence="10">
    <location>
        <begin position="250"/>
        <end position="264"/>
    </location>
</feature>
<dbReference type="InterPro" id="IPR017336">
    <property type="entry name" value="Snurportin-1"/>
</dbReference>
<comment type="function">
    <text evidence="1">Functions as an U snRNP-specific nuclear import adapter. Involved in the trimethylguanosine (m3G)-cap-dependent nuclear import of U snRNPs. Binds specifically to the terminal m3G-cap U snRNAs.</text>
</comment>
<dbReference type="Gene3D" id="3.30.470.30">
    <property type="entry name" value="DNA ligase/mRNA capping enzyme"/>
    <property type="match status" value="1"/>
</dbReference>
<dbReference type="EMBL" id="CP111014">
    <property type="protein sequence ID" value="WAQ99912.1"/>
    <property type="molecule type" value="Genomic_DNA"/>
</dbReference>
<evidence type="ECO:0000256" key="8">
    <source>
        <dbReference type="ARBA" id="ARBA00022884"/>
    </source>
</evidence>
<dbReference type="Proteomes" id="UP001164746">
    <property type="component" value="Chromosome 3"/>
</dbReference>
<evidence type="ECO:0000256" key="1">
    <source>
        <dbReference type="ARBA" id="ARBA00003975"/>
    </source>
</evidence>
<reference evidence="12" key="1">
    <citation type="submission" date="2022-11" db="EMBL/GenBank/DDBJ databases">
        <title>Centuries of genome instability and evolution in soft-shell clam transmissible cancer (bioRxiv).</title>
        <authorList>
            <person name="Hart S.F.M."/>
            <person name="Yonemitsu M.A."/>
            <person name="Giersch R.M."/>
            <person name="Beal B.F."/>
            <person name="Arriagada G."/>
            <person name="Davis B.W."/>
            <person name="Ostrander E.A."/>
            <person name="Goff S.P."/>
            <person name="Metzger M.J."/>
        </authorList>
    </citation>
    <scope>NUCLEOTIDE SEQUENCE</scope>
    <source>
        <strain evidence="12">MELC-2E11</strain>
        <tissue evidence="12">Siphon/mantle</tissue>
    </source>
</reference>
<evidence type="ECO:0000256" key="9">
    <source>
        <dbReference type="ARBA" id="ARBA00023242"/>
    </source>
</evidence>
<dbReference type="PANTHER" id="PTHR13403:SF6">
    <property type="entry name" value="SNURPORTIN-1"/>
    <property type="match status" value="1"/>
</dbReference>
<evidence type="ECO:0000256" key="6">
    <source>
        <dbReference type="ARBA" id="ARBA00022448"/>
    </source>
</evidence>
<dbReference type="PANTHER" id="PTHR13403">
    <property type="entry name" value="SNURPORTIN1 RNUT1 PROTEIN RNA, U TRANSPORTER 1"/>
    <property type="match status" value="1"/>
</dbReference>
<evidence type="ECO:0000256" key="5">
    <source>
        <dbReference type="ARBA" id="ARBA00016034"/>
    </source>
</evidence>
<feature type="domain" description="Snurportin-1 m3G cap-binding" evidence="11">
    <location>
        <begin position="4"/>
        <end position="154"/>
    </location>
</feature>
<proteinExistence type="inferred from homology"/>
<comment type="subcellular location">
    <subcellularLocation>
        <location evidence="3">Cytoplasm</location>
    </subcellularLocation>
    <subcellularLocation>
        <location evidence="2">Nucleus</location>
    </subcellularLocation>
</comment>
<feature type="compositionally biased region" description="Basic and acidic residues" evidence="10">
    <location>
        <begin position="219"/>
        <end position="228"/>
    </location>
</feature>
<keyword evidence="13" id="KW-1185">Reference proteome</keyword>
<dbReference type="Pfam" id="PF21974">
    <property type="entry name" value="SPN1_m3Gcap_bd"/>
    <property type="match status" value="1"/>
</dbReference>
<evidence type="ECO:0000313" key="13">
    <source>
        <dbReference type="Proteomes" id="UP001164746"/>
    </source>
</evidence>
<evidence type="ECO:0000256" key="4">
    <source>
        <dbReference type="ARBA" id="ARBA00007540"/>
    </source>
</evidence>
<feature type="compositionally biased region" description="Basic and acidic residues" evidence="10">
    <location>
        <begin position="235"/>
        <end position="244"/>
    </location>
</feature>
<dbReference type="InterPro" id="IPR047857">
    <property type="entry name" value="Snurportin1_C"/>
</dbReference>